<dbReference type="InterPro" id="IPR050505">
    <property type="entry name" value="WDR55/POC1"/>
</dbReference>
<dbReference type="Gene3D" id="2.130.10.10">
    <property type="entry name" value="YVTN repeat-like/Quinoprotein amine dehydrogenase"/>
    <property type="match status" value="4"/>
</dbReference>
<evidence type="ECO:0000256" key="2">
    <source>
        <dbReference type="ARBA" id="ARBA00022737"/>
    </source>
</evidence>
<organism evidence="3 4">
    <name type="scientific">Rhodopseudomonas rhenobacensis</name>
    <dbReference type="NCBI Taxonomy" id="87461"/>
    <lineage>
        <taxon>Bacteria</taxon>
        <taxon>Pseudomonadati</taxon>
        <taxon>Pseudomonadota</taxon>
        <taxon>Alphaproteobacteria</taxon>
        <taxon>Hyphomicrobiales</taxon>
        <taxon>Nitrobacteraceae</taxon>
        <taxon>Rhodopseudomonas</taxon>
    </lineage>
</organism>
<dbReference type="RefSeq" id="WP_184259345.1">
    <property type="nucleotide sequence ID" value="NZ_JACHIH010000022.1"/>
</dbReference>
<gene>
    <name evidence="3" type="ORF">HNR60_003298</name>
</gene>
<evidence type="ECO:0000313" key="4">
    <source>
        <dbReference type="Proteomes" id="UP000542353"/>
    </source>
</evidence>
<comment type="caution">
    <text evidence="3">The sequence shown here is derived from an EMBL/GenBank/DDBJ whole genome shotgun (WGS) entry which is preliminary data.</text>
</comment>
<dbReference type="SUPFAM" id="SSF52540">
    <property type="entry name" value="P-loop containing nucleoside triphosphate hydrolases"/>
    <property type="match status" value="1"/>
</dbReference>
<dbReference type="EMBL" id="JACHIH010000022">
    <property type="protein sequence ID" value="MBB5048531.1"/>
    <property type="molecule type" value="Genomic_DNA"/>
</dbReference>
<dbReference type="SUPFAM" id="SSF50978">
    <property type="entry name" value="WD40 repeat-like"/>
    <property type="match status" value="2"/>
</dbReference>
<evidence type="ECO:0000313" key="3">
    <source>
        <dbReference type="EMBL" id="MBB5048531.1"/>
    </source>
</evidence>
<protein>
    <submittedName>
        <fullName evidence="3">WD40 repeat protein</fullName>
    </submittedName>
</protein>
<dbReference type="PANTHER" id="PTHR44019:SF8">
    <property type="entry name" value="POC1 CENTRIOLAR PROTEIN HOMOLOG"/>
    <property type="match status" value="1"/>
</dbReference>
<accession>A0A7W8E143</accession>
<dbReference type="InterPro" id="IPR015943">
    <property type="entry name" value="WD40/YVTN_repeat-like_dom_sf"/>
</dbReference>
<sequence length="1611" mass="178522">MKGDPELADLTKSLIAALVERASDNVPAAVDTLKRLISRTSQPVPQRIDPTKSAAWHLALNLGGARQLLGVRGRVTPDWLEGMLPALVQLGICSKDDWPKDANTSTWKAFLEQTIVQASLPIDETGGAFPKSEALLSDPEWRIVRRDSEVDEVIARLNQVSAVSICGMSGSGKSLLLRQVLAQLRDSERRVLEIDARPFLEAAVSRNRSLQTSDYVGLCSTLIFTLASLAIGNGLGDSKKQAASDLIKAHFGRRKSEYADGVDRNRESFLNNFAEDVSWDYFLSVVQNCGHSIPDMPTLSRVASILRFGLSNIVIAIDDVLDFHLAFAVIEPLFKLLPNEIPAARSKFIITSSQTNSLSFLGKELDYELGGNDRPYSPSLCLDIVAAWSVDAYDELTSSAAVEAIQKFREDEIEKDAKVKCAIEKAISFLQGHPLALAAVASASRQDIRNLTRFWDRATDTIASRPTDILSFDPQADLTTVVPHRQRDVLNALAFAWSTLTSELQERYLDLAIAHPGDSLDEQVFDVFWQYGERPNCPPLPAAMAAHKRPFHIFARNSLLRPTNEPGRYTLHDLYRILIRELLGKKLGGETLGDRHREFLRAMGLLTGSIDGDLDGKIEFVEEDARLRLIPKLEWYDKDPDELGHLGDYLIRRATFHFVRISDQELGTRLLSQWLSDFRVLRAALDVPDKLERPEQGNVTLFWSQLVEADGLVSEPYLGHLRKTVGILSVDRSQLGFQITARAPPDNDAMWDQLVSSTIRRQDHGYFFAQFPFLLEKFSSLRITSFHRASVSDATLIACENATPTILSWAEDGSVQLWDASSGLPLIEAITHRGYVGGAEWIERAPQGSSILSWSLDGTVMFSSAQTGHLRFEALKHAGSLRGATFIHSQTSGPVIVSWSADWTVRVWSAIDGKPLVEPLIHDGPVQHAEWIEGDTAEPLILSWSESQPEWRRRRSRSISQAHGLFVDEEWAEPPTPHQPDDARSSLFLWHVKAGVTAFDPVHYECDVSFAKWVNDPKAGPSIFAQFGDCVTGIWHRDTGKSLRIFCVPGGITHAEWVHDYCDRAVILATASAGERITILDAETGKSVKAWQRCQPPVSYALWIRDTHGEPRLLVWYLDGTITLITVNTGEELTIHDEGGVISITPIESAGHCSSFILFNVDDEVSLHDAKDGKMQWHLAPQHHHIRRARWAPFERGTPAIITSSSDGGVRVFDVKAKGIQAVPRHTKRIIKVDWVIGRDHSEPSILILSRDSTMRLMNASTGDLRFSPIEHSEGLVDAIPTTHGILSWTHGGSWSIWDVGTGREVIRQNAHEGEIWFALPVELIDGSSGVLTGGSDGLIKGWTLSGQQFSQSLEFDSWICYEGRIHDSGRGSGLIVRSDRSVTCCGVEDCRYWFEPIQHDDDIRAVKLLDSPAGSTLVTFSRDGVIKFSDARTGILKASLFETYDRSVLGVLCNERGTANLMACGNGLIRVFDSQAKEYYRASSTLFDGKDLSGVKWLSQTSRVFGWRHDGTIFVWDLSVNQPAFDPIDHGAWLIGAIWIEISGRAPAILSYGANGTMKLWSGVTGRLIRSVTIEDTPRSISLCPQTSGAEMLFAVGGELGSVGVVGFRW</sequence>
<keyword evidence="2" id="KW-0677">Repeat</keyword>
<dbReference type="SUPFAM" id="SSF69322">
    <property type="entry name" value="Tricorn protease domain 2"/>
    <property type="match status" value="1"/>
</dbReference>
<keyword evidence="4" id="KW-1185">Reference proteome</keyword>
<keyword evidence="1" id="KW-0853">WD repeat</keyword>
<dbReference type="PANTHER" id="PTHR44019">
    <property type="entry name" value="WD REPEAT-CONTAINING PROTEIN 55"/>
    <property type="match status" value="1"/>
</dbReference>
<dbReference type="Gene3D" id="3.40.50.300">
    <property type="entry name" value="P-loop containing nucleotide triphosphate hydrolases"/>
    <property type="match status" value="1"/>
</dbReference>
<dbReference type="InterPro" id="IPR027417">
    <property type="entry name" value="P-loop_NTPase"/>
</dbReference>
<dbReference type="InterPro" id="IPR036322">
    <property type="entry name" value="WD40_repeat_dom_sf"/>
</dbReference>
<proteinExistence type="predicted"/>
<dbReference type="InterPro" id="IPR001680">
    <property type="entry name" value="WD40_rpt"/>
</dbReference>
<dbReference type="Proteomes" id="UP000542353">
    <property type="component" value="Unassembled WGS sequence"/>
</dbReference>
<dbReference type="SMART" id="SM00320">
    <property type="entry name" value="WD40"/>
    <property type="match status" value="8"/>
</dbReference>
<evidence type="ECO:0000256" key="1">
    <source>
        <dbReference type="ARBA" id="ARBA00022574"/>
    </source>
</evidence>
<name>A0A7W8E143_9BRAD</name>
<reference evidence="3 4" key="1">
    <citation type="submission" date="2020-08" db="EMBL/GenBank/DDBJ databases">
        <title>Genomic Encyclopedia of Type Strains, Phase IV (KMG-IV): sequencing the most valuable type-strain genomes for metagenomic binning, comparative biology and taxonomic classification.</title>
        <authorList>
            <person name="Goeker M."/>
        </authorList>
    </citation>
    <scope>NUCLEOTIDE SEQUENCE [LARGE SCALE GENOMIC DNA]</scope>
    <source>
        <strain evidence="3 4">DSM 12706</strain>
    </source>
</reference>